<dbReference type="EMBL" id="PDJE01000001">
    <property type="protein sequence ID" value="PFG31912.1"/>
    <property type="molecule type" value="Genomic_DNA"/>
</dbReference>
<keyword evidence="6 9" id="KW-0378">Hydrolase</keyword>
<dbReference type="Pfam" id="PF01227">
    <property type="entry name" value="GTP_cyclohydroI"/>
    <property type="match status" value="1"/>
</dbReference>
<sequence>MTMTQSVPQSIEQTLPDIDRAAHHAEGFLTALGVDLGTPARRESAMRMAKAYLEMMSRDPFEMTTFDNDEGYGELVLVTGIVVQSLCEHHFLPFTGVAHVGYLPGERLVGLSKLARTVELHARGPQTQENLTQQIAGHLVGSLAPRGVGVVIEAEHTCMSLRGVRASGTRTRTSAFTGALRDPAARQEFLASL</sequence>
<comment type="caution">
    <text evidence="9">The sequence shown here is derived from an EMBL/GenBank/DDBJ whole genome shotgun (WGS) entry which is preliminary data.</text>
</comment>
<accession>A0A2A9E124</accession>
<comment type="pathway">
    <text evidence="2">Cofactor biosynthesis; 7,8-dihydroneopterin triphosphate biosynthesis; 7,8-dihydroneopterin triphosphate from GTP: step 1/1.</text>
</comment>
<feature type="domain" description="GTP cyclohydrolase I" evidence="8">
    <location>
        <begin position="23"/>
        <end position="192"/>
    </location>
</feature>
<comment type="catalytic activity">
    <reaction evidence="1">
        <text>GTP + H2O = 7,8-dihydroneopterin 3'-triphosphate + formate + H(+)</text>
        <dbReference type="Rhea" id="RHEA:17473"/>
        <dbReference type="ChEBI" id="CHEBI:15377"/>
        <dbReference type="ChEBI" id="CHEBI:15378"/>
        <dbReference type="ChEBI" id="CHEBI:15740"/>
        <dbReference type="ChEBI" id="CHEBI:37565"/>
        <dbReference type="ChEBI" id="CHEBI:58462"/>
        <dbReference type="EC" id="3.5.4.16"/>
    </reaction>
</comment>
<dbReference type="InterPro" id="IPR001474">
    <property type="entry name" value="GTP_CycHdrlase_I"/>
</dbReference>
<dbReference type="GO" id="GO:0046654">
    <property type="term" value="P:tetrahydrofolate biosynthetic process"/>
    <property type="evidence" value="ECO:0007669"/>
    <property type="project" value="InterPro"/>
</dbReference>
<evidence type="ECO:0000256" key="3">
    <source>
        <dbReference type="ARBA" id="ARBA00012715"/>
    </source>
</evidence>
<evidence type="ECO:0000256" key="6">
    <source>
        <dbReference type="ARBA" id="ARBA00022801"/>
    </source>
</evidence>
<dbReference type="Gene3D" id="3.30.1130.10">
    <property type="match status" value="1"/>
</dbReference>
<evidence type="ECO:0000313" key="9">
    <source>
        <dbReference type="EMBL" id="PFG31912.1"/>
    </source>
</evidence>
<dbReference type="PANTHER" id="PTHR11109">
    <property type="entry name" value="GTP CYCLOHYDROLASE I"/>
    <property type="match status" value="1"/>
</dbReference>
<keyword evidence="5" id="KW-0554">One-carbon metabolism</keyword>
<dbReference type="GO" id="GO:0003934">
    <property type="term" value="F:GTP cyclohydrolase I activity"/>
    <property type="evidence" value="ECO:0007669"/>
    <property type="project" value="UniProtKB-EC"/>
</dbReference>
<dbReference type="RefSeq" id="WP_211288473.1">
    <property type="nucleotide sequence ID" value="NZ_PDJE01000001.1"/>
</dbReference>
<dbReference type="GO" id="GO:0006729">
    <property type="term" value="P:tetrahydrobiopterin biosynthetic process"/>
    <property type="evidence" value="ECO:0007669"/>
    <property type="project" value="TreeGrafter"/>
</dbReference>
<evidence type="ECO:0000256" key="5">
    <source>
        <dbReference type="ARBA" id="ARBA00022563"/>
    </source>
</evidence>
<evidence type="ECO:0000259" key="8">
    <source>
        <dbReference type="Pfam" id="PF01227"/>
    </source>
</evidence>
<evidence type="ECO:0000256" key="4">
    <source>
        <dbReference type="ARBA" id="ARBA00017272"/>
    </source>
</evidence>
<dbReference type="GO" id="GO:0006730">
    <property type="term" value="P:one-carbon metabolic process"/>
    <property type="evidence" value="ECO:0007669"/>
    <property type="project" value="UniProtKB-KW"/>
</dbReference>
<dbReference type="SUPFAM" id="SSF55620">
    <property type="entry name" value="Tetrahydrobiopterin biosynthesis enzymes-like"/>
    <property type="match status" value="1"/>
</dbReference>
<dbReference type="GO" id="GO:0008270">
    <property type="term" value="F:zinc ion binding"/>
    <property type="evidence" value="ECO:0007669"/>
    <property type="project" value="TreeGrafter"/>
</dbReference>
<dbReference type="PANTHER" id="PTHR11109:SF7">
    <property type="entry name" value="GTP CYCLOHYDROLASE 1"/>
    <property type="match status" value="1"/>
</dbReference>
<dbReference type="Proteomes" id="UP000221369">
    <property type="component" value="Unassembled WGS sequence"/>
</dbReference>
<keyword evidence="10" id="KW-1185">Reference proteome</keyword>
<dbReference type="FunFam" id="3.30.1130.10:FF:000001">
    <property type="entry name" value="GTP cyclohydrolase 1"/>
    <property type="match status" value="1"/>
</dbReference>
<dbReference type="GO" id="GO:0005737">
    <property type="term" value="C:cytoplasm"/>
    <property type="evidence" value="ECO:0007669"/>
    <property type="project" value="TreeGrafter"/>
</dbReference>
<dbReference type="EC" id="3.5.4.16" evidence="3"/>
<evidence type="ECO:0000256" key="7">
    <source>
        <dbReference type="ARBA" id="ARBA00030854"/>
    </source>
</evidence>
<dbReference type="InterPro" id="IPR043133">
    <property type="entry name" value="GTP-CH-I_C/QueF"/>
</dbReference>
<dbReference type="GO" id="GO:0005525">
    <property type="term" value="F:GTP binding"/>
    <property type="evidence" value="ECO:0007669"/>
    <property type="project" value="TreeGrafter"/>
</dbReference>
<evidence type="ECO:0000256" key="1">
    <source>
        <dbReference type="ARBA" id="ARBA00001052"/>
    </source>
</evidence>
<evidence type="ECO:0000256" key="2">
    <source>
        <dbReference type="ARBA" id="ARBA00005080"/>
    </source>
</evidence>
<dbReference type="InterPro" id="IPR020602">
    <property type="entry name" value="GTP_CycHdrlase_I_dom"/>
</dbReference>
<organism evidence="9 10">
    <name type="scientific">Paramicrobacterium agarici</name>
    <dbReference type="NCBI Taxonomy" id="630514"/>
    <lineage>
        <taxon>Bacteria</taxon>
        <taxon>Bacillati</taxon>
        <taxon>Actinomycetota</taxon>
        <taxon>Actinomycetes</taxon>
        <taxon>Micrococcales</taxon>
        <taxon>Microbacteriaceae</taxon>
        <taxon>Paramicrobacterium</taxon>
    </lineage>
</organism>
<dbReference type="AlphaFoldDB" id="A0A2A9E124"/>
<dbReference type="UniPathway" id="UPA00848">
    <property type="reaction ID" value="UER00151"/>
</dbReference>
<protein>
    <recommendedName>
        <fullName evidence="4">GTP cyclohydrolase 1</fullName>
        <ecNumber evidence="3">3.5.4.16</ecNumber>
    </recommendedName>
    <alternativeName>
        <fullName evidence="7">GTP cyclohydrolase I</fullName>
    </alternativeName>
</protein>
<dbReference type="NCBIfam" id="NF006826">
    <property type="entry name" value="PRK09347.1-3"/>
    <property type="match status" value="1"/>
</dbReference>
<gene>
    <name evidence="9" type="ORF">ATJ78_2895</name>
</gene>
<evidence type="ECO:0000313" key="10">
    <source>
        <dbReference type="Proteomes" id="UP000221369"/>
    </source>
</evidence>
<proteinExistence type="predicted"/>
<reference evidence="9 10" key="1">
    <citation type="submission" date="2017-10" db="EMBL/GenBank/DDBJ databases">
        <title>Sequencing the genomes of 1000 actinobacteria strains.</title>
        <authorList>
            <person name="Klenk H.-P."/>
        </authorList>
    </citation>
    <scope>NUCLEOTIDE SEQUENCE [LARGE SCALE GENOMIC DNA]</scope>
    <source>
        <strain evidence="9 10">DSM 21798</strain>
    </source>
</reference>
<name>A0A2A9E124_9MICO</name>